<proteinExistence type="predicted"/>
<dbReference type="eggNOG" id="ENOG502SP7F">
    <property type="taxonomic scope" value="Eukaryota"/>
</dbReference>
<sequence length="832" mass="92294">MEDHNALSLSISPSEVIFSCSICQATLSDIYKNVHNTRGIRDGRSPEAQIATKLWLTECAHLTCGEHLQGGGQYKEKTVSTFIHRKLTEARPTGAPFHPEGEQPRAPCPLCIVEKNDGRMKSLYGIRGTQEGSYDEAIPRSWFESPPVRLDGNGAGMEALRFQYLQLIRFSTKVLQKSTQAAQTQAEAERTIEDLLSSHQTLEDRVKDLKTRAKALEKSEAKLRYWEEREPAIRHYLGVVSAIAKENDSLKAQLVTLGYEVPKTNYSLQLADDRHLLSASRAGGTRQSAAPGRPEVQAVAHTPGMRQADRSSNNQDRSSESHEMTSSGRKRKLQEFTEQNYLQAKRPKSSRDLMPPPSLSITRRSNAPPHSREPNRESTGGHRPSLESNRSDSNQSRNGKPDLPVYENGSWQSANRRSQLEEGVSQIRLSSSMEESPSVYMSGALPTAPSRRPIPREVASRDVESPRGVQAPFKPLTQTRTKTDHRTQRDDVPFLKPLDRGPGTTNTQIHAHSPGYPQQQVLKESSQQTLPNAAMENKYAYDGAPGVLLQQYSSSSMNRETYNGTAMNKYPQQQGPTESAYSAHFPPSSRNIQTPDIQATPAPQQRLYSAAVSRQDSVASPFFRNTTSNFHNNHSRQPSQVLTAPRPGTMQQIAHSYRMAPAAPPDWREPRSINGLSFITSPYNVKNEPIYRREAPAYNDRHISQPFLMSPMPRNEAGFFRRPGVPPANAYTQNQPYAFAAPPSTMGSSYVRQVAPLPLSLPPAVSYYGGSLTARRLARDDVLSIKGARSGPAGLPLRGSDTRRGGFAMRDSDYAGSRGLFPSTGGRRSVRR</sequence>
<feature type="coiled-coil region" evidence="1">
    <location>
        <begin position="185"/>
        <end position="219"/>
    </location>
</feature>
<feature type="compositionally biased region" description="Polar residues" evidence="2">
    <location>
        <begin position="386"/>
        <end position="398"/>
    </location>
</feature>
<dbReference type="HOGENOM" id="CLU_340983_0_0_1"/>
<feature type="region of interest" description="Disordered" evidence="2">
    <location>
        <begin position="300"/>
        <end position="471"/>
    </location>
</feature>
<feature type="region of interest" description="Disordered" evidence="2">
    <location>
        <begin position="492"/>
        <end position="526"/>
    </location>
</feature>
<accession>R7YLK2</accession>
<evidence type="ECO:0000256" key="2">
    <source>
        <dbReference type="SAM" id="MobiDB-lite"/>
    </source>
</evidence>
<feature type="compositionally biased region" description="Polar residues" evidence="2">
    <location>
        <begin position="571"/>
        <end position="580"/>
    </location>
</feature>
<dbReference type="RefSeq" id="XP_007778119.1">
    <property type="nucleotide sequence ID" value="XM_007779929.1"/>
</dbReference>
<feature type="region of interest" description="Disordered" evidence="2">
    <location>
        <begin position="571"/>
        <end position="596"/>
    </location>
</feature>
<feature type="compositionally biased region" description="Polar residues" evidence="2">
    <location>
        <begin position="503"/>
        <end position="526"/>
    </location>
</feature>
<gene>
    <name evidence="3" type="ORF">W97_02027</name>
</gene>
<feature type="compositionally biased region" description="Basic and acidic residues" evidence="2">
    <location>
        <begin position="370"/>
        <end position="380"/>
    </location>
</feature>
<dbReference type="OrthoDB" id="5410764at2759"/>
<feature type="region of interest" description="Disordered" evidence="2">
    <location>
        <begin position="788"/>
        <end position="832"/>
    </location>
</feature>
<dbReference type="GeneID" id="19899338"/>
<protein>
    <submittedName>
        <fullName evidence="3">Uncharacterized protein</fullName>
    </submittedName>
</protein>
<dbReference type="AlphaFoldDB" id="R7YLK2"/>
<dbReference type="Proteomes" id="UP000016924">
    <property type="component" value="Unassembled WGS sequence"/>
</dbReference>
<dbReference type="STRING" id="1168221.R7YLK2"/>
<keyword evidence="4" id="KW-1185">Reference proteome</keyword>
<keyword evidence="1" id="KW-0175">Coiled coil</keyword>
<feature type="compositionally biased region" description="Basic and acidic residues" evidence="2">
    <location>
        <begin position="454"/>
        <end position="465"/>
    </location>
</feature>
<dbReference type="EMBL" id="JH767560">
    <property type="protein sequence ID" value="EON62802.1"/>
    <property type="molecule type" value="Genomic_DNA"/>
</dbReference>
<organism evidence="3 4">
    <name type="scientific">Coniosporium apollinis (strain CBS 100218)</name>
    <name type="common">Rock-inhabiting black yeast</name>
    <dbReference type="NCBI Taxonomy" id="1168221"/>
    <lineage>
        <taxon>Eukaryota</taxon>
        <taxon>Fungi</taxon>
        <taxon>Dikarya</taxon>
        <taxon>Ascomycota</taxon>
        <taxon>Pezizomycotina</taxon>
        <taxon>Dothideomycetes</taxon>
        <taxon>Dothideomycetes incertae sedis</taxon>
        <taxon>Coniosporium</taxon>
    </lineage>
</organism>
<reference evidence="4" key="1">
    <citation type="submission" date="2012-06" db="EMBL/GenBank/DDBJ databases">
        <title>The genome sequence of Coniosporium apollinis CBS 100218.</title>
        <authorList>
            <consortium name="The Broad Institute Genome Sequencing Platform"/>
            <person name="Cuomo C."/>
            <person name="Gorbushina A."/>
            <person name="Noack S."/>
            <person name="Walker B."/>
            <person name="Young S.K."/>
            <person name="Zeng Q."/>
            <person name="Gargeya S."/>
            <person name="Fitzgerald M."/>
            <person name="Haas B."/>
            <person name="Abouelleil A."/>
            <person name="Alvarado L."/>
            <person name="Arachchi H.M."/>
            <person name="Berlin A.M."/>
            <person name="Chapman S.B."/>
            <person name="Goldberg J."/>
            <person name="Griggs A."/>
            <person name="Gujja S."/>
            <person name="Hansen M."/>
            <person name="Howarth C."/>
            <person name="Imamovic A."/>
            <person name="Larimer J."/>
            <person name="McCowan C."/>
            <person name="Montmayeur A."/>
            <person name="Murphy C."/>
            <person name="Neiman D."/>
            <person name="Pearson M."/>
            <person name="Priest M."/>
            <person name="Roberts A."/>
            <person name="Saif S."/>
            <person name="Shea T."/>
            <person name="Sisk P."/>
            <person name="Sykes S."/>
            <person name="Wortman J."/>
            <person name="Nusbaum C."/>
            <person name="Birren B."/>
        </authorList>
    </citation>
    <scope>NUCLEOTIDE SEQUENCE [LARGE SCALE GENOMIC DNA]</scope>
    <source>
        <strain evidence="4">CBS 100218</strain>
    </source>
</reference>
<evidence type="ECO:0000256" key="1">
    <source>
        <dbReference type="SAM" id="Coils"/>
    </source>
</evidence>
<evidence type="ECO:0000313" key="3">
    <source>
        <dbReference type="EMBL" id="EON62802.1"/>
    </source>
</evidence>
<name>R7YLK2_CONA1</name>
<evidence type="ECO:0000313" key="4">
    <source>
        <dbReference type="Proteomes" id="UP000016924"/>
    </source>
</evidence>